<dbReference type="RefSeq" id="XP_005098339.1">
    <property type="nucleotide sequence ID" value="XM_005098282.2"/>
</dbReference>
<evidence type="ECO:0000313" key="4">
    <source>
        <dbReference type="RefSeq" id="XP_005098339.1"/>
    </source>
</evidence>
<dbReference type="PROSITE" id="PS50940">
    <property type="entry name" value="CHIT_BIND_II"/>
    <property type="match status" value="2"/>
</dbReference>
<dbReference type="SMART" id="SM00494">
    <property type="entry name" value="ChtBD2"/>
    <property type="match status" value="3"/>
</dbReference>
<dbReference type="Gene3D" id="2.170.140.10">
    <property type="entry name" value="Chitin binding domain"/>
    <property type="match status" value="2"/>
</dbReference>
<accession>A0ABM0JP96</accession>
<dbReference type="SUPFAM" id="SSF57625">
    <property type="entry name" value="Invertebrate chitin-binding proteins"/>
    <property type="match status" value="2"/>
</dbReference>
<dbReference type="InterPro" id="IPR002557">
    <property type="entry name" value="Chitin-bd_dom"/>
</dbReference>
<dbReference type="InterPro" id="IPR036508">
    <property type="entry name" value="Chitin-bd_dom_sf"/>
</dbReference>
<keyword evidence="3" id="KW-1185">Reference proteome</keyword>
<keyword evidence="1" id="KW-0732">Signal</keyword>
<feature type="domain" description="Chitin-binding type-2" evidence="2">
    <location>
        <begin position="95"/>
        <end position="159"/>
    </location>
</feature>
<reference evidence="4" key="1">
    <citation type="submission" date="2025-08" db="UniProtKB">
        <authorList>
            <consortium name="RefSeq"/>
        </authorList>
    </citation>
    <scope>IDENTIFICATION</scope>
</reference>
<proteinExistence type="predicted"/>
<feature type="signal peptide" evidence="1">
    <location>
        <begin position="1"/>
        <end position="20"/>
    </location>
</feature>
<sequence>MQTASSIFLGLAVLTCMAGAQYLYKGPLDPSVCSPAITWLAHSSYPGDCHKFIVCTDGQPLEFSCPDGTVYSEGTNRCVEKYSRYDKCTGRPKSSDMCPPGSTGLVPHPDFCQRYYNCSDTSSRRYSFLTTFEDECKYPDLFDYVSKTCKNFEEATCLPGTEIGVEPCDYLKKRCYVAHCQPCYYSSPSCLGRSDGYHVHPLKMWSPSYVKCYKNRSIEFNFCDSMPANTNHFMIFSPHTNTCVPKWDIPRKFGGLQPDCSAKPQGRLYVTEESDRVYYSCPFSKVSVCDDGQVFSGERQTCVEA</sequence>
<evidence type="ECO:0000313" key="3">
    <source>
        <dbReference type="Proteomes" id="UP000694888"/>
    </source>
</evidence>
<gene>
    <name evidence="4" type="primary">LOC101862413</name>
</gene>
<dbReference type="Pfam" id="PF01607">
    <property type="entry name" value="CBM_14"/>
    <property type="match status" value="1"/>
</dbReference>
<evidence type="ECO:0000256" key="1">
    <source>
        <dbReference type="SAM" id="SignalP"/>
    </source>
</evidence>
<dbReference type="Proteomes" id="UP000694888">
    <property type="component" value="Unplaced"/>
</dbReference>
<evidence type="ECO:0000259" key="2">
    <source>
        <dbReference type="PROSITE" id="PS50940"/>
    </source>
</evidence>
<feature type="domain" description="Chitin-binding type-2" evidence="2">
    <location>
        <begin position="30"/>
        <end position="90"/>
    </location>
</feature>
<name>A0ABM0JP96_APLCA</name>
<feature type="chain" id="PRO_5045899919" evidence="1">
    <location>
        <begin position="21"/>
        <end position="305"/>
    </location>
</feature>
<dbReference type="GeneID" id="101862413"/>
<protein>
    <submittedName>
        <fullName evidence="4">Uncharacterized protein LOC101862413</fullName>
    </submittedName>
</protein>
<organism evidence="3 4">
    <name type="scientific">Aplysia californica</name>
    <name type="common">California sea hare</name>
    <dbReference type="NCBI Taxonomy" id="6500"/>
    <lineage>
        <taxon>Eukaryota</taxon>
        <taxon>Metazoa</taxon>
        <taxon>Spiralia</taxon>
        <taxon>Lophotrochozoa</taxon>
        <taxon>Mollusca</taxon>
        <taxon>Gastropoda</taxon>
        <taxon>Heterobranchia</taxon>
        <taxon>Euthyneura</taxon>
        <taxon>Tectipleura</taxon>
        <taxon>Aplysiida</taxon>
        <taxon>Aplysioidea</taxon>
        <taxon>Aplysiidae</taxon>
        <taxon>Aplysia</taxon>
    </lineage>
</organism>